<dbReference type="Pfam" id="PF04083">
    <property type="entry name" value="Abhydro_lipase"/>
    <property type="match status" value="1"/>
</dbReference>
<accession>A0A4P9ZKD6</accession>
<protein>
    <submittedName>
        <fullName evidence="3">Alpha/beta-hydrolase</fullName>
    </submittedName>
</protein>
<keyword evidence="1" id="KW-0812">Transmembrane</keyword>
<organism evidence="3 4">
    <name type="scientific">Metschnikowia bicuspidata</name>
    <dbReference type="NCBI Taxonomy" id="27322"/>
    <lineage>
        <taxon>Eukaryota</taxon>
        <taxon>Fungi</taxon>
        <taxon>Dikarya</taxon>
        <taxon>Ascomycota</taxon>
        <taxon>Saccharomycotina</taxon>
        <taxon>Pichiomycetes</taxon>
        <taxon>Metschnikowiaceae</taxon>
        <taxon>Metschnikowia</taxon>
    </lineage>
</organism>
<keyword evidence="1" id="KW-0472">Membrane</keyword>
<dbReference type="GO" id="GO:0016787">
    <property type="term" value="F:hydrolase activity"/>
    <property type="evidence" value="ECO:0007669"/>
    <property type="project" value="UniProtKB-KW"/>
</dbReference>
<sequence length="502" mass="58917">MTTLQPEPKGKFHSTFVRYFLIFSSSINSFLFIFVLVCCAVYHHILDNITGREKNNRPKKNNDTEKYLVREPYPNIGKVKVTDNLRYYAQLLDLDLEEYPITTKDKYVLTLHRLIQPKESAEERNQRTPILLQHGLLLCSGAWLTPGRNSLAYYFVEKGFDVWMGNNRCGFEPKHTEYSGNLFHNEQFWDWDVRWLAYYDLPCIIDNVLSKKPMHDKLFLVGHLQGCTQLLILLRNGEFADIHKKIEYFFALAPAAFPGIMFYERSFIKFMHNRSLKDFRFIFGCCCFLKILGFTRKIIGTTWMFRSLSYVMFKYLFGWSIKNSYNHNKVIHLQFFFNISNISSRLMSWWLSEPVKEGFLNQLQPQAAYLDGTNAVFTPAASLLEKQEAGSNEPEIPLHADDSQTFFPYKEEWFTSTLSKNLIPIMAFIGGEDFLVDGKRFITHMRHYERHFYKEGNNLELVEVPDYNHLDVIWALNCIRNVGMPIEARIETVMRNRAAVVE</sequence>
<dbReference type="Proteomes" id="UP000268321">
    <property type="component" value="Unassembled WGS sequence"/>
</dbReference>
<keyword evidence="3" id="KW-0378">Hydrolase</keyword>
<dbReference type="OrthoDB" id="6130531at2759"/>
<evidence type="ECO:0000313" key="4">
    <source>
        <dbReference type="Proteomes" id="UP000268321"/>
    </source>
</evidence>
<dbReference type="AlphaFoldDB" id="A0A4P9ZKD6"/>
<dbReference type="InterPro" id="IPR029058">
    <property type="entry name" value="AB_hydrolase_fold"/>
</dbReference>
<proteinExistence type="predicted"/>
<feature type="domain" description="Partial AB-hydrolase lipase" evidence="2">
    <location>
        <begin position="86"/>
        <end position="145"/>
    </location>
</feature>
<feature type="transmembrane region" description="Helical" evidence="1">
    <location>
        <begin position="20"/>
        <end position="42"/>
    </location>
</feature>
<keyword evidence="1" id="KW-1133">Transmembrane helix</keyword>
<evidence type="ECO:0000259" key="2">
    <source>
        <dbReference type="Pfam" id="PF04083"/>
    </source>
</evidence>
<reference evidence="4" key="1">
    <citation type="journal article" date="2018" name="Nat. Microbiol.">
        <title>Leveraging single-cell genomics to expand the fungal tree of life.</title>
        <authorList>
            <person name="Ahrendt S.R."/>
            <person name="Quandt C.A."/>
            <person name="Ciobanu D."/>
            <person name="Clum A."/>
            <person name="Salamov A."/>
            <person name="Andreopoulos B."/>
            <person name="Cheng J.F."/>
            <person name="Woyke T."/>
            <person name="Pelin A."/>
            <person name="Henrissat B."/>
            <person name="Reynolds N.K."/>
            <person name="Benny G.L."/>
            <person name="Smith M.E."/>
            <person name="James T.Y."/>
            <person name="Grigoriev I.V."/>
        </authorList>
    </citation>
    <scope>NUCLEOTIDE SEQUENCE [LARGE SCALE GENOMIC DNA]</scope>
    <source>
        <strain evidence="4">Baker2002</strain>
    </source>
</reference>
<name>A0A4P9ZKD6_9ASCO</name>
<feature type="transmembrane region" description="Helical" evidence="1">
    <location>
        <begin position="275"/>
        <end position="292"/>
    </location>
</feature>
<dbReference type="PANTHER" id="PTHR11005">
    <property type="entry name" value="LYSOSOMAL ACID LIPASE-RELATED"/>
    <property type="match status" value="1"/>
</dbReference>
<gene>
    <name evidence="3" type="ORF">METBISCDRAFT_11948</name>
</gene>
<dbReference type="EMBL" id="ML004430">
    <property type="protein sequence ID" value="RKP32600.1"/>
    <property type="molecule type" value="Genomic_DNA"/>
</dbReference>
<dbReference type="InterPro" id="IPR006693">
    <property type="entry name" value="AB_hydrolase_lipase"/>
</dbReference>
<evidence type="ECO:0000313" key="3">
    <source>
        <dbReference type="EMBL" id="RKP32600.1"/>
    </source>
</evidence>
<evidence type="ECO:0000256" key="1">
    <source>
        <dbReference type="SAM" id="Phobius"/>
    </source>
</evidence>
<dbReference type="SUPFAM" id="SSF53474">
    <property type="entry name" value="alpha/beta-Hydrolases"/>
    <property type="match status" value="1"/>
</dbReference>
<dbReference type="GO" id="GO:0006629">
    <property type="term" value="P:lipid metabolic process"/>
    <property type="evidence" value="ECO:0007669"/>
    <property type="project" value="InterPro"/>
</dbReference>
<dbReference type="Gene3D" id="3.40.50.1820">
    <property type="entry name" value="alpha/beta hydrolase"/>
    <property type="match status" value="1"/>
</dbReference>
<keyword evidence="4" id="KW-1185">Reference proteome</keyword>